<organism evidence="1 2">
    <name type="scientific">Stenotrophomonas rhizophila</name>
    <dbReference type="NCBI Taxonomy" id="216778"/>
    <lineage>
        <taxon>Bacteria</taxon>
        <taxon>Pseudomonadati</taxon>
        <taxon>Pseudomonadota</taxon>
        <taxon>Gammaproteobacteria</taxon>
        <taxon>Lysobacterales</taxon>
        <taxon>Lysobacteraceae</taxon>
        <taxon>Stenotrophomonas</taxon>
    </lineage>
</organism>
<proteinExistence type="predicted"/>
<reference evidence="1" key="1">
    <citation type="submission" date="2023-07" db="EMBL/GenBank/DDBJ databases">
        <title>Functional and genomic diversity of the sorghum phyllosphere microbiome.</title>
        <authorList>
            <person name="Shade A."/>
        </authorList>
    </citation>
    <scope>NUCLEOTIDE SEQUENCE</scope>
    <source>
        <strain evidence="1">SORGH_AS_0457</strain>
    </source>
</reference>
<dbReference type="Proteomes" id="UP001226084">
    <property type="component" value="Unassembled WGS sequence"/>
</dbReference>
<gene>
    <name evidence="1" type="ORF">QE424_001885</name>
</gene>
<accession>A0AAP5AIG9</accession>
<evidence type="ECO:0000313" key="1">
    <source>
        <dbReference type="EMBL" id="MDQ1108726.1"/>
    </source>
</evidence>
<dbReference type="AlphaFoldDB" id="A0AAP5AIG9"/>
<dbReference type="RefSeq" id="WP_068851705.1">
    <property type="nucleotide sequence ID" value="NZ_CP016294.1"/>
</dbReference>
<comment type="caution">
    <text evidence="1">The sequence shown here is derived from an EMBL/GenBank/DDBJ whole genome shotgun (WGS) entry which is preliminary data.</text>
</comment>
<name>A0AAP5AIG9_9GAMM</name>
<protein>
    <submittedName>
        <fullName evidence="1">Uncharacterized protein</fullName>
    </submittedName>
</protein>
<evidence type="ECO:0000313" key="2">
    <source>
        <dbReference type="Proteomes" id="UP001226084"/>
    </source>
</evidence>
<sequence>MHASLAPDVLHLLHDALDKLSGAVEGDDHDLTQRLMDAYDQQVRAYLDEHEARIDAGSLRGLIARQQQVSIRMAARRDEAGSHLTADRRAVRASLAYLRAESLT</sequence>
<dbReference type="KEGG" id="srh:BAY15_1861"/>
<dbReference type="EMBL" id="JAUTAS010000001">
    <property type="protein sequence ID" value="MDQ1108726.1"/>
    <property type="molecule type" value="Genomic_DNA"/>
</dbReference>